<organism evidence="1 2">
    <name type="scientific">Canavalia gladiata</name>
    <name type="common">Sword bean</name>
    <name type="synonym">Dolichos gladiatus</name>
    <dbReference type="NCBI Taxonomy" id="3824"/>
    <lineage>
        <taxon>Eukaryota</taxon>
        <taxon>Viridiplantae</taxon>
        <taxon>Streptophyta</taxon>
        <taxon>Embryophyta</taxon>
        <taxon>Tracheophyta</taxon>
        <taxon>Spermatophyta</taxon>
        <taxon>Magnoliopsida</taxon>
        <taxon>eudicotyledons</taxon>
        <taxon>Gunneridae</taxon>
        <taxon>Pentapetalae</taxon>
        <taxon>rosids</taxon>
        <taxon>fabids</taxon>
        <taxon>Fabales</taxon>
        <taxon>Fabaceae</taxon>
        <taxon>Papilionoideae</taxon>
        <taxon>50 kb inversion clade</taxon>
        <taxon>NPAAA clade</taxon>
        <taxon>indigoferoid/millettioid clade</taxon>
        <taxon>Phaseoleae</taxon>
        <taxon>Canavalia</taxon>
    </lineage>
</organism>
<dbReference type="Proteomes" id="UP001367508">
    <property type="component" value="Unassembled WGS sequence"/>
</dbReference>
<protein>
    <submittedName>
        <fullName evidence="1">Uncharacterized protein</fullName>
    </submittedName>
</protein>
<evidence type="ECO:0000313" key="1">
    <source>
        <dbReference type="EMBL" id="KAK7323657.1"/>
    </source>
</evidence>
<comment type="caution">
    <text evidence="1">The sequence shown here is derived from an EMBL/GenBank/DDBJ whole genome shotgun (WGS) entry which is preliminary data.</text>
</comment>
<keyword evidence="2" id="KW-1185">Reference proteome</keyword>
<dbReference type="EMBL" id="JAYMYQ010000006">
    <property type="protein sequence ID" value="KAK7323657.1"/>
    <property type="molecule type" value="Genomic_DNA"/>
</dbReference>
<proteinExistence type="predicted"/>
<reference evidence="1 2" key="1">
    <citation type="submission" date="2024-01" db="EMBL/GenBank/DDBJ databases">
        <title>The genomes of 5 underutilized Papilionoideae crops provide insights into root nodulation and disease resistanc.</title>
        <authorList>
            <person name="Jiang F."/>
        </authorList>
    </citation>
    <scope>NUCLEOTIDE SEQUENCE [LARGE SCALE GENOMIC DNA]</scope>
    <source>
        <strain evidence="1">LVBAO_FW01</strain>
        <tissue evidence="1">Leaves</tissue>
    </source>
</reference>
<dbReference type="AlphaFoldDB" id="A0AAN9Q676"/>
<sequence>MEKSRVMDVILDVEALSCAAHVVGKGELATKLGCGVYVELMEKSRVMDVILDVEALSCAAHVSSGEEFQGLVFTNRRQDHPLLLLLILNIFLHTQRPYLDLLKAHLVSYLRVFLRSACVPFCGYINRTPRTTFSEEGHDHHPSDHCFLAKADTLKHSTSIFSIQADPRNREMHSAEPC</sequence>
<accession>A0AAN9Q676</accession>
<gene>
    <name evidence="1" type="ORF">VNO77_27140</name>
</gene>
<name>A0AAN9Q676_CANGL</name>
<evidence type="ECO:0000313" key="2">
    <source>
        <dbReference type="Proteomes" id="UP001367508"/>
    </source>
</evidence>